<protein>
    <submittedName>
        <fullName evidence="1">Uncharacterized protein</fullName>
    </submittedName>
</protein>
<gene>
    <name evidence="1" type="ORF">H6P81_005856</name>
</gene>
<keyword evidence="2" id="KW-1185">Reference proteome</keyword>
<name>A0AAV7EZ73_ARIFI</name>
<organism evidence="1 2">
    <name type="scientific">Aristolochia fimbriata</name>
    <name type="common">White veined hardy Dutchman's pipe vine</name>
    <dbReference type="NCBI Taxonomy" id="158543"/>
    <lineage>
        <taxon>Eukaryota</taxon>
        <taxon>Viridiplantae</taxon>
        <taxon>Streptophyta</taxon>
        <taxon>Embryophyta</taxon>
        <taxon>Tracheophyta</taxon>
        <taxon>Spermatophyta</taxon>
        <taxon>Magnoliopsida</taxon>
        <taxon>Magnoliidae</taxon>
        <taxon>Piperales</taxon>
        <taxon>Aristolochiaceae</taxon>
        <taxon>Aristolochia</taxon>
    </lineage>
</organism>
<comment type="caution">
    <text evidence="1">The sequence shown here is derived from an EMBL/GenBank/DDBJ whole genome shotgun (WGS) entry which is preliminary data.</text>
</comment>
<evidence type="ECO:0000313" key="2">
    <source>
        <dbReference type="Proteomes" id="UP000825729"/>
    </source>
</evidence>
<evidence type="ECO:0000313" key="1">
    <source>
        <dbReference type="EMBL" id="KAG9452952.1"/>
    </source>
</evidence>
<reference evidence="1 2" key="1">
    <citation type="submission" date="2021-07" db="EMBL/GenBank/DDBJ databases">
        <title>The Aristolochia fimbriata genome: insights into angiosperm evolution, floral development and chemical biosynthesis.</title>
        <authorList>
            <person name="Jiao Y."/>
        </authorList>
    </citation>
    <scope>NUCLEOTIDE SEQUENCE [LARGE SCALE GENOMIC DNA]</scope>
    <source>
        <strain evidence="1">IBCAS-2021</strain>
        <tissue evidence="1">Leaf</tissue>
    </source>
</reference>
<dbReference type="Proteomes" id="UP000825729">
    <property type="component" value="Unassembled WGS sequence"/>
</dbReference>
<sequence>MLYFFNMDAFSGEEMVMGGLGRSPRGVRVILSLSHRLLCFCYGLLACSGEKFWWEWRKARLLDSDLQAV</sequence>
<dbReference type="AlphaFoldDB" id="A0AAV7EZ73"/>
<dbReference type="EMBL" id="JAINDJ010000003">
    <property type="protein sequence ID" value="KAG9452952.1"/>
    <property type="molecule type" value="Genomic_DNA"/>
</dbReference>
<proteinExistence type="predicted"/>
<accession>A0AAV7EZ73</accession>